<dbReference type="EMBL" id="VRLW01000001">
    <property type="protein sequence ID" value="KAA1259858.1"/>
    <property type="molecule type" value="Genomic_DNA"/>
</dbReference>
<evidence type="ECO:0000256" key="1">
    <source>
        <dbReference type="SAM" id="MobiDB-lite"/>
    </source>
</evidence>
<protein>
    <submittedName>
        <fullName evidence="2">Uncharacterized protein</fullName>
    </submittedName>
</protein>
<proteinExistence type="predicted"/>
<dbReference type="AlphaFoldDB" id="A0A5B1CF93"/>
<evidence type="ECO:0000313" key="3">
    <source>
        <dbReference type="Proteomes" id="UP000322699"/>
    </source>
</evidence>
<reference evidence="2 3" key="1">
    <citation type="submission" date="2019-08" db="EMBL/GenBank/DDBJ databases">
        <title>Deep-cultivation of Planctomycetes and their phenomic and genomic characterization uncovers novel biology.</title>
        <authorList>
            <person name="Wiegand S."/>
            <person name="Jogler M."/>
            <person name="Boedeker C."/>
            <person name="Pinto D."/>
            <person name="Vollmers J."/>
            <person name="Rivas-Marin E."/>
            <person name="Kohn T."/>
            <person name="Peeters S.H."/>
            <person name="Heuer A."/>
            <person name="Rast P."/>
            <person name="Oberbeckmann S."/>
            <person name="Bunk B."/>
            <person name="Jeske O."/>
            <person name="Meyerdierks A."/>
            <person name="Storesund J.E."/>
            <person name="Kallscheuer N."/>
            <person name="Luecker S."/>
            <person name="Lage O.M."/>
            <person name="Pohl T."/>
            <person name="Merkel B.J."/>
            <person name="Hornburger P."/>
            <person name="Mueller R.-W."/>
            <person name="Bruemmer F."/>
            <person name="Labrenz M."/>
            <person name="Spormann A.M."/>
            <person name="Op Den Camp H."/>
            <person name="Overmann J."/>
            <person name="Amann R."/>
            <person name="Jetten M.S.M."/>
            <person name="Mascher T."/>
            <person name="Medema M.H."/>
            <person name="Devos D.P."/>
            <person name="Kaster A.-K."/>
            <person name="Ovreas L."/>
            <person name="Rohde M."/>
            <person name="Galperin M.Y."/>
            <person name="Jogler C."/>
        </authorList>
    </citation>
    <scope>NUCLEOTIDE SEQUENCE [LARGE SCALE GENOMIC DNA]</scope>
    <source>
        <strain evidence="2 3">LF1</strain>
    </source>
</reference>
<keyword evidence="3" id="KW-1185">Reference proteome</keyword>
<evidence type="ECO:0000313" key="2">
    <source>
        <dbReference type="EMBL" id="KAA1259858.1"/>
    </source>
</evidence>
<comment type="caution">
    <text evidence="2">The sequence shown here is derived from an EMBL/GenBank/DDBJ whole genome shotgun (WGS) entry which is preliminary data.</text>
</comment>
<name>A0A5B1CF93_9BACT</name>
<accession>A0A5B1CF93</accession>
<dbReference type="Proteomes" id="UP000322699">
    <property type="component" value="Unassembled WGS sequence"/>
</dbReference>
<organism evidence="2 3">
    <name type="scientific">Rubripirellula obstinata</name>
    <dbReference type="NCBI Taxonomy" id="406547"/>
    <lineage>
        <taxon>Bacteria</taxon>
        <taxon>Pseudomonadati</taxon>
        <taxon>Planctomycetota</taxon>
        <taxon>Planctomycetia</taxon>
        <taxon>Pirellulales</taxon>
        <taxon>Pirellulaceae</taxon>
        <taxon>Rubripirellula</taxon>
    </lineage>
</organism>
<feature type="region of interest" description="Disordered" evidence="1">
    <location>
        <begin position="1"/>
        <end position="22"/>
    </location>
</feature>
<gene>
    <name evidence="2" type="ORF">LF1_23950</name>
</gene>
<sequence length="108" mass="11992">MDYYSIETTSRVPNPNRASESSVWMEHSAIGETSTTDNTQHVPVRCDQTPSLSIHVEATQDNIAPSSVRDRERDIRGFRNCPETSSVFGEILCSWAHQGSVGYGSLMD</sequence>